<evidence type="ECO:0000256" key="2">
    <source>
        <dbReference type="ARBA" id="ARBA00022723"/>
    </source>
</evidence>
<organism evidence="3 4">
    <name type="scientific">Flavobacterium arundinis</name>
    <dbReference type="NCBI Taxonomy" id="3139143"/>
    <lineage>
        <taxon>Bacteria</taxon>
        <taxon>Pseudomonadati</taxon>
        <taxon>Bacteroidota</taxon>
        <taxon>Flavobacteriia</taxon>
        <taxon>Flavobacteriales</taxon>
        <taxon>Flavobacteriaceae</taxon>
        <taxon>Flavobacterium</taxon>
    </lineage>
</organism>
<gene>
    <name evidence="3" type="ORF">AAEO56_12845</name>
</gene>
<dbReference type="RefSeq" id="WP_341697472.1">
    <property type="nucleotide sequence ID" value="NZ_JBBYHR010000007.1"/>
</dbReference>
<dbReference type="Proteomes" id="UP001464555">
    <property type="component" value="Unassembled WGS sequence"/>
</dbReference>
<dbReference type="InterPro" id="IPR034660">
    <property type="entry name" value="DinB/YfiT-like"/>
</dbReference>
<comment type="caution">
    <text evidence="3">The sequence shown here is derived from an EMBL/GenBank/DDBJ whole genome shotgun (WGS) entry which is preliminary data.</text>
</comment>
<dbReference type="Gene3D" id="1.20.120.450">
    <property type="entry name" value="dinb family like domain"/>
    <property type="match status" value="1"/>
</dbReference>
<name>A0ABU9HYZ4_9FLAO</name>
<comment type="similarity">
    <text evidence="1">Belongs to the DinB family.</text>
</comment>
<keyword evidence="4" id="KW-1185">Reference proteome</keyword>
<proteinExistence type="inferred from homology"/>
<reference evidence="3 4" key="1">
    <citation type="submission" date="2024-04" db="EMBL/GenBank/DDBJ databases">
        <title>Flavobacterium sp. DGU11 16S ribosomal RNA gene Genome sequencing and assembly.</title>
        <authorList>
            <person name="Park S."/>
        </authorList>
    </citation>
    <scope>NUCLEOTIDE SEQUENCE [LARGE SCALE GENOMIC DNA]</scope>
    <source>
        <strain evidence="3 4">DGU11</strain>
    </source>
</reference>
<evidence type="ECO:0000313" key="3">
    <source>
        <dbReference type="EMBL" id="MEL1245157.1"/>
    </source>
</evidence>
<protein>
    <submittedName>
        <fullName evidence="3">DinB family protein</fullName>
    </submittedName>
</protein>
<dbReference type="EMBL" id="JBBYHR010000007">
    <property type="protein sequence ID" value="MEL1245157.1"/>
    <property type="molecule type" value="Genomic_DNA"/>
</dbReference>
<keyword evidence="2" id="KW-0479">Metal-binding</keyword>
<dbReference type="Pfam" id="PF05163">
    <property type="entry name" value="DinB"/>
    <property type="match status" value="1"/>
</dbReference>
<evidence type="ECO:0000256" key="1">
    <source>
        <dbReference type="ARBA" id="ARBA00008635"/>
    </source>
</evidence>
<evidence type="ECO:0000313" key="4">
    <source>
        <dbReference type="Proteomes" id="UP001464555"/>
    </source>
</evidence>
<dbReference type="InterPro" id="IPR007837">
    <property type="entry name" value="DinB"/>
</dbReference>
<dbReference type="SUPFAM" id="SSF109854">
    <property type="entry name" value="DinB/YfiT-like putative metalloenzymes"/>
    <property type="match status" value="1"/>
</dbReference>
<sequence length="166" mass="18704">METNIATATVITPEAFLAHWQGHRGLTRRVIEAFPEKELFTFSIGGMRTFAVLAMEMVDLANPGIVGIVTGEWKDMQALPHSSGQGMPETKEELLALWDETTAKVDRLYNKLEPQDFTKQIVAFGAFPGTVYSTIQYFIDNEIHHRGQGYVYLRALGVEPPAFWDR</sequence>
<accession>A0ABU9HYZ4</accession>